<keyword evidence="14" id="KW-1133">Transmembrane helix</keyword>
<evidence type="ECO:0000256" key="5">
    <source>
        <dbReference type="ARBA" id="ARBA00022679"/>
    </source>
</evidence>
<keyword evidence="14" id="KW-0812">Transmembrane</keyword>
<feature type="signal peptide" evidence="15">
    <location>
        <begin position="1"/>
        <end position="23"/>
    </location>
</feature>
<comment type="subcellular location">
    <subcellularLocation>
        <location evidence="2">Membrane</location>
    </subcellularLocation>
</comment>
<comment type="caution">
    <text evidence="17">The sequence shown here is derived from an EMBL/GenBank/DDBJ whole genome shotgun (WGS) entry which is preliminary data.</text>
</comment>
<dbReference type="Gene3D" id="2.60.120.200">
    <property type="match status" value="1"/>
</dbReference>
<dbReference type="InterPro" id="IPR050546">
    <property type="entry name" value="Glycosyl_Hydrlase_16"/>
</dbReference>
<evidence type="ECO:0000256" key="4">
    <source>
        <dbReference type="ARBA" id="ARBA00022676"/>
    </source>
</evidence>
<keyword evidence="4" id="KW-0328">Glycosyltransferase</keyword>
<dbReference type="GO" id="GO:0008843">
    <property type="term" value="F:endochitinase activity"/>
    <property type="evidence" value="ECO:0007669"/>
    <property type="project" value="UniProtKB-EC"/>
</dbReference>
<dbReference type="EC" id="3.2.1.14" evidence="3"/>
<feature type="region of interest" description="Disordered" evidence="13">
    <location>
        <begin position="356"/>
        <end position="388"/>
    </location>
</feature>
<protein>
    <recommendedName>
        <fullName evidence="3">chitinase</fullName>
        <ecNumber evidence="3">3.2.1.14</ecNumber>
    </recommendedName>
</protein>
<evidence type="ECO:0000259" key="16">
    <source>
        <dbReference type="PROSITE" id="PS51762"/>
    </source>
</evidence>
<evidence type="ECO:0000256" key="8">
    <source>
        <dbReference type="ARBA" id="ARBA00023136"/>
    </source>
</evidence>
<dbReference type="SUPFAM" id="SSF49899">
    <property type="entry name" value="Concanavalin A-like lectins/glucanases"/>
    <property type="match status" value="1"/>
</dbReference>
<accession>A0A8K0SKL6</accession>
<dbReference type="PROSITE" id="PS51762">
    <property type="entry name" value="GH16_2"/>
    <property type="match status" value="1"/>
</dbReference>
<evidence type="ECO:0000256" key="14">
    <source>
        <dbReference type="SAM" id="Phobius"/>
    </source>
</evidence>
<dbReference type="GO" id="GO:0016757">
    <property type="term" value="F:glycosyltransferase activity"/>
    <property type="evidence" value="ECO:0007669"/>
    <property type="project" value="UniProtKB-KW"/>
</dbReference>
<dbReference type="GO" id="GO:0016020">
    <property type="term" value="C:membrane"/>
    <property type="evidence" value="ECO:0007669"/>
    <property type="project" value="UniProtKB-SubCell"/>
</dbReference>
<evidence type="ECO:0000256" key="12">
    <source>
        <dbReference type="ARBA" id="ARBA00038074"/>
    </source>
</evidence>
<evidence type="ECO:0000256" key="1">
    <source>
        <dbReference type="ARBA" id="ARBA00000822"/>
    </source>
</evidence>
<dbReference type="GO" id="GO:0009277">
    <property type="term" value="C:fungal-type cell wall"/>
    <property type="evidence" value="ECO:0007669"/>
    <property type="project" value="TreeGrafter"/>
</dbReference>
<evidence type="ECO:0000256" key="11">
    <source>
        <dbReference type="ARBA" id="ARBA00023316"/>
    </source>
</evidence>
<evidence type="ECO:0000256" key="15">
    <source>
        <dbReference type="SAM" id="SignalP"/>
    </source>
</evidence>
<feature type="compositionally biased region" description="Gly residues" evidence="13">
    <location>
        <begin position="520"/>
        <end position="568"/>
    </location>
</feature>
<dbReference type="GO" id="GO:0031505">
    <property type="term" value="P:fungal-type cell wall organization"/>
    <property type="evidence" value="ECO:0007669"/>
    <property type="project" value="TreeGrafter"/>
</dbReference>
<keyword evidence="5" id="KW-0808">Transferase</keyword>
<feature type="compositionally biased region" description="Polar residues" evidence="13">
    <location>
        <begin position="592"/>
        <end position="610"/>
    </location>
</feature>
<evidence type="ECO:0000256" key="3">
    <source>
        <dbReference type="ARBA" id="ARBA00012729"/>
    </source>
</evidence>
<dbReference type="EMBL" id="JAGPNK010000008">
    <property type="protein sequence ID" value="KAH7316852.1"/>
    <property type="molecule type" value="Genomic_DNA"/>
</dbReference>
<name>A0A8K0SKL6_9HYPO</name>
<feature type="region of interest" description="Disordered" evidence="13">
    <location>
        <begin position="425"/>
        <end position="627"/>
    </location>
</feature>
<evidence type="ECO:0000313" key="18">
    <source>
        <dbReference type="Proteomes" id="UP000813444"/>
    </source>
</evidence>
<proteinExistence type="inferred from homology"/>
<feature type="transmembrane region" description="Helical" evidence="14">
    <location>
        <begin position="306"/>
        <end position="328"/>
    </location>
</feature>
<evidence type="ECO:0000256" key="13">
    <source>
        <dbReference type="SAM" id="MobiDB-lite"/>
    </source>
</evidence>
<evidence type="ECO:0000256" key="2">
    <source>
        <dbReference type="ARBA" id="ARBA00004370"/>
    </source>
</evidence>
<dbReference type="Pfam" id="PF00722">
    <property type="entry name" value="Glyco_hydro_16"/>
    <property type="match status" value="1"/>
</dbReference>
<feature type="domain" description="GH16" evidence="16">
    <location>
        <begin position="35"/>
        <end position="243"/>
    </location>
</feature>
<dbReference type="Proteomes" id="UP000813444">
    <property type="component" value="Unassembled WGS sequence"/>
</dbReference>
<keyword evidence="7" id="KW-0378">Hydrolase</keyword>
<keyword evidence="9" id="KW-0325">Glycoprotein</keyword>
<dbReference type="GO" id="GO:0005975">
    <property type="term" value="P:carbohydrate metabolic process"/>
    <property type="evidence" value="ECO:0007669"/>
    <property type="project" value="InterPro"/>
</dbReference>
<gene>
    <name evidence="17" type="ORF">B0I35DRAFT_375322</name>
</gene>
<keyword evidence="8 14" id="KW-0472">Membrane</keyword>
<evidence type="ECO:0000256" key="7">
    <source>
        <dbReference type="ARBA" id="ARBA00022801"/>
    </source>
</evidence>
<sequence>MLARFFRPAAAAALLLLPGLAQAQVAQFVDCNPMNKTNCPPVPAFGTDHDFIFNRSADPDLWETLAGRVQYDAETGGRFQITRQGESTTIMSKFYFFWGRTEIWLKTAPGTGIISSVMLLSDTLDEVDWEVLGSNSTHASTNYFGKGVEDFTHGKYHPMTGMHDDYHNYTIVWTEERMDWYIDGANIRTLLPADAEDGKAYPQTPMRISLGIWAGGDPSLPEGTREWAGGTTNYDEGPFYMYVKSIHVSDYTKAKEYAFKDQSGSADSVEVIQGEPESIEIINRPPPEPEKSLGDRWNELSPGARIGIYAGGGAAGALLFFAAMFYCIRQRRRGARDAKLAEQKAEAERLEMNGLKSKGIDPDSFTSHAQEYTGAQPPKPSGLMGLSSSYSAIPNGPDSPISPMNEKAYGAAAVGAAAGMAVTTAAVRSGPQSPRTPSTPHANNPFASYEDAHPPRSAHSNHSGNPFSSFDDHPAPPGMAHGGYASPNRTPSPGMMHGQSTRSPPPGPGSPAGYARMGSPGPGRMGSPGPGRMGSPGPGRMGSPGPGRMGSPGPGRMGSPGPGRMGSPGPGPMGSPGPNRMQSPGPGGSPRAFSNSPGPGSPRAYSNSPGPRQPRGDDYWNQEGGYR</sequence>
<evidence type="ECO:0000313" key="17">
    <source>
        <dbReference type="EMBL" id="KAH7316852.1"/>
    </source>
</evidence>
<feature type="chain" id="PRO_5035471098" description="chitinase" evidence="15">
    <location>
        <begin position="24"/>
        <end position="627"/>
    </location>
</feature>
<dbReference type="CDD" id="cd02183">
    <property type="entry name" value="GH16_fungal_CRH1_transglycosylase"/>
    <property type="match status" value="1"/>
</dbReference>
<reference evidence="17" key="1">
    <citation type="journal article" date="2021" name="Nat. Commun.">
        <title>Genetic determinants of endophytism in the Arabidopsis root mycobiome.</title>
        <authorList>
            <person name="Mesny F."/>
            <person name="Miyauchi S."/>
            <person name="Thiergart T."/>
            <person name="Pickel B."/>
            <person name="Atanasova L."/>
            <person name="Karlsson M."/>
            <person name="Huettel B."/>
            <person name="Barry K.W."/>
            <person name="Haridas S."/>
            <person name="Chen C."/>
            <person name="Bauer D."/>
            <person name="Andreopoulos W."/>
            <person name="Pangilinan J."/>
            <person name="LaButti K."/>
            <person name="Riley R."/>
            <person name="Lipzen A."/>
            <person name="Clum A."/>
            <person name="Drula E."/>
            <person name="Henrissat B."/>
            <person name="Kohler A."/>
            <person name="Grigoriev I.V."/>
            <person name="Martin F.M."/>
            <person name="Hacquard S."/>
        </authorList>
    </citation>
    <scope>NUCLEOTIDE SEQUENCE</scope>
    <source>
        <strain evidence="17">MPI-CAGE-CH-0235</strain>
    </source>
</reference>
<dbReference type="InterPro" id="IPR000757">
    <property type="entry name" value="Beta-glucanase-like"/>
</dbReference>
<keyword evidence="18" id="KW-1185">Reference proteome</keyword>
<feature type="compositionally biased region" description="Polar residues" evidence="13">
    <location>
        <begin position="458"/>
        <end position="468"/>
    </location>
</feature>
<dbReference type="InterPro" id="IPR013320">
    <property type="entry name" value="ConA-like_dom_sf"/>
</dbReference>
<dbReference type="AlphaFoldDB" id="A0A8K0SKL6"/>
<keyword evidence="6 15" id="KW-0732">Signal</keyword>
<keyword evidence="11" id="KW-0961">Cell wall biogenesis/degradation</keyword>
<dbReference type="PANTHER" id="PTHR10963">
    <property type="entry name" value="GLYCOSYL HYDROLASE-RELATED"/>
    <property type="match status" value="1"/>
</dbReference>
<evidence type="ECO:0000256" key="9">
    <source>
        <dbReference type="ARBA" id="ARBA00023180"/>
    </source>
</evidence>
<comment type="catalytic activity">
    <reaction evidence="1">
        <text>Random endo-hydrolysis of N-acetyl-beta-D-glucosaminide (1-&gt;4)-beta-linkages in chitin and chitodextrins.</text>
        <dbReference type="EC" id="3.2.1.14"/>
    </reaction>
</comment>
<dbReference type="PANTHER" id="PTHR10963:SF27">
    <property type="entry name" value="GLYCOSIDASE-RELATED"/>
    <property type="match status" value="1"/>
</dbReference>
<organism evidence="17 18">
    <name type="scientific">Stachybotrys elegans</name>
    <dbReference type="NCBI Taxonomy" id="80388"/>
    <lineage>
        <taxon>Eukaryota</taxon>
        <taxon>Fungi</taxon>
        <taxon>Dikarya</taxon>
        <taxon>Ascomycota</taxon>
        <taxon>Pezizomycotina</taxon>
        <taxon>Sordariomycetes</taxon>
        <taxon>Hypocreomycetidae</taxon>
        <taxon>Hypocreales</taxon>
        <taxon>Stachybotryaceae</taxon>
        <taxon>Stachybotrys</taxon>
    </lineage>
</organism>
<evidence type="ECO:0000256" key="10">
    <source>
        <dbReference type="ARBA" id="ARBA00023295"/>
    </source>
</evidence>
<dbReference type="OrthoDB" id="4781at2759"/>
<feature type="compositionally biased region" description="Polar residues" evidence="13">
    <location>
        <begin position="430"/>
        <end position="446"/>
    </location>
</feature>
<keyword evidence="10" id="KW-0326">Glycosidase</keyword>
<comment type="similarity">
    <text evidence="12">Belongs to the glycosyl hydrolase 16 family. CRH1 subfamily.</text>
</comment>
<evidence type="ECO:0000256" key="6">
    <source>
        <dbReference type="ARBA" id="ARBA00022729"/>
    </source>
</evidence>